<keyword evidence="3" id="KW-1185">Reference proteome</keyword>
<comment type="caution">
    <text evidence="2">The sequence shown here is derived from an EMBL/GenBank/DDBJ whole genome shotgun (WGS) entry which is preliminary data.</text>
</comment>
<dbReference type="EMBL" id="LXQA010876436">
    <property type="protein sequence ID" value="MCI75165.1"/>
    <property type="molecule type" value="Genomic_DNA"/>
</dbReference>
<protein>
    <submittedName>
        <fullName evidence="2">Uncharacterized protein</fullName>
    </submittedName>
</protein>
<dbReference type="AlphaFoldDB" id="A0A392UTQ4"/>
<sequence length="49" mass="5384">IVEDGCENKHNKHRPAKTKSHDANTATQAEVETSQEAIPEIQLESAEVV</sequence>
<organism evidence="2 3">
    <name type="scientific">Trifolium medium</name>
    <dbReference type="NCBI Taxonomy" id="97028"/>
    <lineage>
        <taxon>Eukaryota</taxon>
        <taxon>Viridiplantae</taxon>
        <taxon>Streptophyta</taxon>
        <taxon>Embryophyta</taxon>
        <taxon>Tracheophyta</taxon>
        <taxon>Spermatophyta</taxon>
        <taxon>Magnoliopsida</taxon>
        <taxon>eudicotyledons</taxon>
        <taxon>Gunneridae</taxon>
        <taxon>Pentapetalae</taxon>
        <taxon>rosids</taxon>
        <taxon>fabids</taxon>
        <taxon>Fabales</taxon>
        <taxon>Fabaceae</taxon>
        <taxon>Papilionoideae</taxon>
        <taxon>50 kb inversion clade</taxon>
        <taxon>NPAAA clade</taxon>
        <taxon>Hologalegina</taxon>
        <taxon>IRL clade</taxon>
        <taxon>Trifolieae</taxon>
        <taxon>Trifolium</taxon>
    </lineage>
</organism>
<evidence type="ECO:0000256" key="1">
    <source>
        <dbReference type="SAM" id="MobiDB-lite"/>
    </source>
</evidence>
<feature type="non-terminal residue" evidence="2">
    <location>
        <position position="1"/>
    </location>
</feature>
<dbReference type="Proteomes" id="UP000265520">
    <property type="component" value="Unassembled WGS sequence"/>
</dbReference>
<proteinExistence type="predicted"/>
<evidence type="ECO:0000313" key="3">
    <source>
        <dbReference type="Proteomes" id="UP000265520"/>
    </source>
</evidence>
<name>A0A392UTQ4_9FABA</name>
<reference evidence="2 3" key="1">
    <citation type="journal article" date="2018" name="Front. Plant Sci.">
        <title>Red Clover (Trifolium pratense) and Zigzag Clover (T. medium) - A Picture of Genomic Similarities and Differences.</title>
        <authorList>
            <person name="Dluhosova J."/>
            <person name="Istvanek J."/>
            <person name="Nedelnik J."/>
            <person name="Repkova J."/>
        </authorList>
    </citation>
    <scope>NUCLEOTIDE SEQUENCE [LARGE SCALE GENOMIC DNA]</scope>
    <source>
        <strain evidence="3">cv. 10/8</strain>
        <tissue evidence="2">Leaf</tissue>
    </source>
</reference>
<accession>A0A392UTQ4</accession>
<feature type="compositionally biased region" description="Polar residues" evidence="1">
    <location>
        <begin position="23"/>
        <end position="36"/>
    </location>
</feature>
<evidence type="ECO:0000313" key="2">
    <source>
        <dbReference type="EMBL" id="MCI75165.1"/>
    </source>
</evidence>
<feature type="region of interest" description="Disordered" evidence="1">
    <location>
        <begin position="1"/>
        <end position="49"/>
    </location>
</feature>